<dbReference type="GO" id="GO:0016491">
    <property type="term" value="F:oxidoreductase activity"/>
    <property type="evidence" value="ECO:0007669"/>
    <property type="project" value="UniProtKB-KW"/>
</dbReference>
<dbReference type="InterPro" id="IPR036010">
    <property type="entry name" value="2Fe-2S_ferredoxin-like_sf"/>
</dbReference>
<dbReference type="InterPro" id="IPR036884">
    <property type="entry name" value="2Fe-2S-bd_dom_sf"/>
</dbReference>
<dbReference type="RefSeq" id="WP_209375855.1">
    <property type="nucleotide sequence ID" value="NZ_JAGIZA010000014.1"/>
</dbReference>
<dbReference type="Proteomes" id="UP000677537">
    <property type="component" value="Unassembled WGS sequence"/>
</dbReference>
<dbReference type="InterPro" id="IPR002888">
    <property type="entry name" value="2Fe-2S-bd"/>
</dbReference>
<evidence type="ECO:0000313" key="7">
    <source>
        <dbReference type="EMBL" id="MBP0495054.1"/>
    </source>
</evidence>
<keyword evidence="1" id="KW-0001">2Fe-2S</keyword>
<keyword evidence="3" id="KW-0560">Oxidoreductase</keyword>
<evidence type="ECO:0000256" key="1">
    <source>
        <dbReference type="ARBA" id="ARBA00022714"/>
    </source>
</evidence>
<dbReference type="GO" id="GO:0051537">
    <property type="term" value="F:2 iron, 2 sulfur cluster binding"/>
    <property type="evidence" value="ECO:0007669"/>
    <property type="project" value="UniProtKB-KW"/>
</dbReference>
<dbReference type="Gene3D" id="3.10.20.30">
    <property type="match status" value="1"/>
</dbReference>
<proteinExistence type="predicted"/>
<evidence type="ECO:0000256" key="5">
    <source>
        <dbReference type="ARBA" id="ARBA00023014"/>
    </source>
</evidence>
<dbReference type="InterPro" id="IPR006058">
    <property type="entry name" value="2Fe2S_fd_BS"/>
</dbReference>
<organism evidence="7 8">
    <name type="scientific">Roseomonas indoligenes</name>
    <dbReference type="NCBI Taxonomy" id="2820811"/>
    <lineage>
        <taxon>Bacteria</taxon>
        <taxon>Pseudomonadati</taxon>
        <taxon>Pseudomonadota</taxon>
        <taxon>Alphaproteobacteria</taxon>
        <taxon>Acetobacterales</taxon>
        <taxon>Roseomonadaceae</taxon>
        <taxon>Roseomonas</taxon>
    </lineage>
</organism>
<keyword evidence="4" id="KW-0408">Iron</keyword>
<dbReference type="PROSITE" id="PS51085">
    <property type="entry name" value="2FE2S_FER_2"/>
    <property type="match status" value="1"/>
</dbReference>
<dbReference type="EMBL" id="JAGIZA010000014">
    <property type="protein sequence ID" value="MBP0495054.1"/>
    <property type="molecule type" value="Genomic_DNA"/>
</dbReference>
<dbReference type="PROSITE" id="PS00197">
    <property type="entry name" value="2FE2S_FER_1"/>
    <property type="match status" value="1"/>
</dbReference>
<dbReference type="Pfam" id="PF01799">
    <property type="entry name" value="Fer2_2"/>
    <property type="match status" value="1"/>
</dbReference>
<evidence type="ECO:0000256" key="4">
    <source>
        <dbReference type="ARBA" id="ARBA00023004"/>
    </source>
</evidence>
<accession>A0A940N1X5</accession>
<evidence type="ECO:0000256" key="2">
    <source>
        <dbReference type="ARBA" id="ARBA00022723"/>
    </source>
</evidence>
<dbReference type="PANTHER" id="PTHR44379:SF8">
    <property type="entry name" value="XANTHINE DEHYDROGENASE IRON-SULFUR-BINDING SUBUNIT XDHC-RELATED"/>
    <property type="match status" value="1"/>
</dbReference>
<dbReference type="SUPFAM" id="SSF47741">
    <property type="entry name" value="CO dehydrogenase ISP C-domain like"/>
    <property type="match status" value="1"/>
</dbReference>
<dbReference type="InterPro" id="IPR012675">
    <property type="entry name" value="Beta-grasp_dom_sf"/>
</dbReference>
<protein>
    <submittedName>
        <fullName evidence="7">(2Fe-2S)-binding protein</fullName>
    </submittedName>
</protein>
<dbReference type="InterPro" id="IPR001041">
    <property type="entry name" value="2Fe-2S_ferredoxin-type"/>
</dbReference>
<keyword evidence="8" id="KW-1185">Reference proteome</keyword>
<dbReference type="InterPro" id="IPR051452">
    <property type="entry name" value="Diverse_Oxidoreductases"/>
</dbReference>
<name>A0A940N1X5_9PROT</name>
<gene>
    <name evidence="7" type="ORF">J5Y10_19885</name>
</gene>
<sequence length="164" mass="17379">MSEAVTLRCNVNGSDVDREVDARLLLVEFVRDVLGLKATRVGCHTGDCGACTLLLDGAVVKSCLVLALSAEERAVVTIEGSNNLAEIQAAFVAENGFQCGYCTTGMILTAAELLRKSPHPSDMEIRHALVGNLCRCTGYDAIIAAIHRAAERRGAVGYAVGSRQ</sequence>
<dbReference type="AlphaFoldDB" id="A0A940N1X5"/>
<dbReference type="Gene3D" id="1.10.150.120">
    <property type="entry name" value="[2Fe-2S]-binding domain"/>
    <property type="match status" value="1"/>
</dbReference>
<dbReference type="SUPFAM" id="SSF54292">
    <property type="entry name" value="2Fe-2S ferredoxin-like"/>
    <property type="match status" value="1"/>
</dbReference>
<comment type="caution">
    <text evidence="7">The sequence shown here is derived from an EMBL/GenBank/DDBJ whole genome shotgun (WGS) entry which is preliminary data.</text>
</comment>
<feature type="domain" description="2Fe-2S ferredoxin-type" evidence="6">
    <location>
        <begin position="3"/>
        <end position="81"/>
    </location>
</feature>
<evidence type="ECO:0000256" key="3">
    <source>
        <dbReference type="ARBA" id="ARBA00023002"/>
    </source>
</evidence>
<dbReference type="PANTHER" id="PTHR44379">
    <property type="entry name" value="OXIDOREDUCTASE WITH IRON-SULFUR SUBUNIT"/>
    <property type="match status" value="1"/>
</dbReference>
<evidence type="ECO:0000313" key="8">
    <source>
        <dbReference type="Proteomes" id="UP000677537"/>
    </source>
</evidence>
<dbReference type="Pfam" id="PF00111">
    <property type="entry name" value="Fer2"/>
    <property type="match status" value="1"/>
</dbReference>
<keyword evidence="5" id="KW-0411">Iron-sulfur</keyword>
<keyword evidence="2" id="KW-0479">Metal-binding</keyword>
<reference evidence="7" key="1">
    <citation type="submission" date="2021-03" db="EMBL/GenBank/DDBJ databases">
        <authorList>
            <person name="So Y."/>
        </authorList>
    </citation>
    <scope>NUCLEOTIDE SEQUENCE</scope>
    <source>
        <strain evidence="7">SG15</strain>
    </source>
</reference>
<dbReference type="GO" id="GO:0046872">
    <property type="term" value="F:metal ion binding"/>
    <property type="evidence" value="ECO:0007669"/>
    <property type="project" value="UniProtKB-KW"/>
</dbReference>
<evidence type="ECO:0000259" key="6">
    <source>
        <dbReference type="PROSITE" id="PS51085"/>
    </source>
</evidence>